<feature type="region of interest" description="Disordered" evidence="2">
    <location>
        <begin position="107"/>
        <end position="154"/>
    </location>
</feature>
<protein>
    <submittedName>
        <fullName evidence="4">Aminoacyl-tRNA hydrolase</fullName>
        <ecNumber evidence="4">3.1.1.29</ecNumber>
    </submittedName>
</protein>
<feature type="compositionally biased region" description="Basic residues" evidence="2">
    <location>
        <begin position="127"/>
        <end position="147"/>
    </location>
</feature>
<dbReference type="GO" id="GO:0043022">
    <property type="term" value="F:ribosome binding"/>
    <property type="evidence" value="ECO:0007669"/>
    <property type="project" value="TreeGrafter"/>
</dbReference>
<dbReference type="EC" id="3.1.1.29" evidence="4"/>
<evidence type="ECO:0000256" key="2">
    <source>
        <dbReference type="SAM" id="MobiDB-lite"/>
    </source>
</evidence>
<dbReference type="InterPro" id="IPR045853">
    <property type="entry name" value="Pep_chain_release_fac_I_sf"/>
</dbReference>
<dbReference type="SUPFAM" id="SSF75620">
    <property type="entry name" value="Release factor"/>
    <property type="match status" value="1"/>
</dbReference>
<dbReference type="NCBIfam" id="NF006718">
    <property type="entry name" value="PRK09256.1"/>
    <property type="match status" value="1"/>
</dbReference>
<dbReference type="GO" id="GO:0003747">
    <property type="term" value="F:translation release factor activity"/>
    <property type="evidence" value="ECO:0007669"/>
    <property type="project" value="InterPro"/>
</dbReference>
<dbReference type="Pfam" id="PF00472">
    <property type="entry name" value="RF-1"/>
    <property type="match status" value="1"/>
</dbReference>
<dbReference type="OrthoDB" id="9815709at2"/>
<dbReference type="PANTHER" id="PTHR47814">
    <property type="entry name" value="PEPTIDYL-TRNA HYDROLASE ARFB"/>
    <property type="match status" value="1"/>
</dbReference>
<comment type="caution">
    <text evidence="4">The sequence shown here is derived from an EMBL/GenBank/DDBJ whole genome shotgun (WGS) entry which is preliminary data.</text>
</comment>
<dbReference type="Gene3D" id="3.30.160.20">
    <property type="match status" value="1"/>
</dbReference>
<dbReference type="Proteomes" id="UP000317638">
    <property type="component" value="Unassembled WGS sequence"/>
</dbReference>
<proteinExistence type="inferred from homology"/>
<name>A0A553K4U4_9ACTN</name>
<evidence type="ECO:0000313" key="4">
    <source>
        <dbReference type="EMBL" id="TRY19724.1"/>
    </source>
</evidence>
<feature type="domain" description="Prokaryotic-type class I peptide chain release factors" evidence="3">
    <location>
        <begin position="20"/>
        <end position="145"/>
    </location>
</feature>
<dbReference type="PANTHER" id="PTHR47814:SF1">
    <property type="entry name" value="PEPTIDYL-TRNA HYDROLASE ARFB"/>
    <property type="match status" value="1"/>
</dbReference>
<comment type="similarity">
    <text evidence="1">Belongs to the prokaryotic/mitochondrial release factor family.</text>
</comment>
<dbReference type="GO" id="GO:0004045">
    <property type="term" value="F:peptidyl-tRNA hydrolase activity"/>
    <property type="evidence" value="ECO:0007669"/>
    <property type="project" value="UniProtKB-EC"/>
</dbReference>
<evidence type="ECO:0000313" key="5">
    <source>
        <dbReference type="Proteomes" id="UP000317638"/>
    </source>
</evidence>
<evidence type="ECO:0000256" key="1">
    <source>
        <dbReference type="ARBA" id="ARBA00010835"/>
    </source>
</evidence>
<dbReference type="EMBL" id="VKKG01000001">
    <property type="protein sequence ID" value="TRY19724.1"/>
    <property type="molecule type" value="Genomic_DNA"/>
</dbReference>
<keyword evidence="4" id="KW-0378">Hydrolase</keyword>
<reference evidence="4 5" key="1">
    <citation type="submission" date="2019-07" db="EMBL/GenBank/DDBJ databases">
        <authorList>
            <person name="Zhou L.-Y."/>
        </authorList>
    </citation>
    <scope>NUCLEOTIDE SEQUENCE [LARGE SCALE GENOMIC DNA]</scope>
    <source>
        <strain evidence="4 5">YIM 101269</strain>
    </source>
</reference>
<keyword evidence="5" id="KW-1185">Reference proteome</keyword>
<dbReference type="AlphaFoldDB" id="A0A553K4U4"/>
<dbReference type="InterPro" id="IPR000352">
    <property type="entry name" value="Pep_chain_release_fac_I"/>
</dbReference>
<organism evidence="4 5">
    <name type="scientific">Tessaracoccus rhinocerotis</name>
    <dbReference type="NCBI Taxonomy" id="1689449"/>
    <lineage>
        <taxon>Bacteria</taxon>
        <taxon>Bacillati</taxon>
        <taxon>Actinomycetota</taxon>
        <taxon>Actinomycetes</taxon>
        <taxon>Propionibacteriales</taxon>
        <taxon>Propionibacteriaceae</taxon>
        <taxon>Tessaracoccus</taxon>
    </lineage>
</organism>
<accession>A0A553K4U4</accession>
<evidence type="ECO:0000259" key="3">
    <source>
        <dbReference type="Pfam" id="PF00472"/>
    </source>
</evidence>
<dbReference type="RefSeq" id="WP_143936811.1">
    <property type="nucleotide sequence ID" value="NZ_VKKG01000001.1"/>
</dbReference>
<dbReference type="GO" id="GO:0072344">
    <property type="term" value="P:rescue of stalled ribosome"/>
    <property type="evidence" value="ECO:0007669"/>
    <property type="project" value="TreeGrafter"/>
</dbReference>
<sequence>METSPYDLWVPPGPGVPQGLAIPAAELAERFSRSSGPGGQGVNTTDTRVELLFNPAASRTLTDVQRARVLAALGDALVDDNLVVVASEHRSQLRNRRAARERLAALLRDAVAPPGPQRRATRPTAGSRRRRLDAKKRRGRVKSLRSRVPRDGES</sequence>
<gene>
    <name evidence="4" type="ORF">FOJ82_02235</name>
</gene>